<feature type="transmembrane region" description="Helical" evidence="4">
    <location>
        <begin position="493"/>
        <end position="516"/>
    </location>
</feature>
<dbReference type="PANTHER" id="PTHR22792:SF101">
    <property type="entry name" value="LA-RELATED PROTEIN 1A"/>
    <property type="match status" value="1"/>
</dbReference>
<dbReference type="Gene3D" id="1.10.10.10">
    <property type="entry name" value="Winged helix-like DNA-binding domain superfamily/Winged helix DNA-binding domain"/>
    <property type="match status" value="1"/>
</dbReference>
<protein>
    <recommendedName>
        <fullName evidence="5">HTH La-type RNA-binding domain-containing protein</fullName>
    </recommendedName>
</protein>
<evidence type="ECO:0000256" key="2">
    <source>
        <dbReference type="PROSITE-ProRule" id="PRU00332"/>
    </source>
</evidence>
<dbReference type="PROSITE" id="PS50961">
    <property type="entry name" value="HTH_LA"/>
    <property type="match status" value="1"/>
</dbReference>
<dbReference type="InterPro" id="IPR036388">
    <property type="entry name" value="WH-like_DNA-bd_sf"/>
</dbReference>
<keyword evidence="4" id="KW-1133">Transmembrane helix</keyword>
<proteinExistence type="predicted"/>
<evidence type="ECO:0000256" key="3">
    <source>
        <dbReference type="SAM" id="MobiDB-lite"/>
    </source>
</evidence>
<feature type="region of interest" description="Disordered" evidence="3">
    <location>
        <begin position="68"/>
        <end position="92"/>
    </location>
</feature>
<dbReference type="InterPro" id="IPR006630">
    <property type="entry name" value="La_HTH"/>
</dbReference>
<dbReference type="Pfam" id="PF05383">
    <property type="entry name" value="La"/>
    <property type="match status" value="1"/>
</dbReference>
<dbReference type="SMART" id="SM00715">
    <property type="entry name" value="LA"/>
    <property type="match status" value="1"/>
</dbReference>
<dbReference type="InterPro" id="IPR045180">
    <property type="entry name" value="La_dom_prot"/>
</dbReference>
<dbReference type="AlphaFoldDB" id="A0A2N9GQG7"/>
<keyword evidence="4" id="KW-0812">Transmembrane</keyword>
<evidence type="ECO:0000259" key="5">
    <source>
        <dbReference type="PROSITE" id="PS50961"/>
    </source>
</evidence>
<sequence length="567" mass="63237">MRHQKSGSKRNPSGAHPFTVPLPYHQPSIPPVFHTMVPPPHIAVPGYAYPPGPGRFPTVETHLVKSGCETPPQALPPGHGVDASRNVQPPPRVDPNAYVVNFSNRRPNMQEPGGHLNHPWHHQRAFSPRDNIPMQQGIGPRAFGGPPFFGPAPGFMVGSSFYGPASICYVPVAPGSIRGPHPPRFIPYPFNPGPPVVSTETAALRTNIVKQIDYYFSDENLQNDHYLISLMDDQGWVPVSIIADFKRVKKMSTDIPFILDALQTSSTVEVQADKIRKRDNWLKWISSSKEISLSLQAQTPQGQSIEKVIDSFANGDANKKNVGNISEENVEFPHNGSLVEHLLPNRDTPVVPHISDTEHDNMSANFNGGTQALGCGKLKFSGCGPSPLCPDHSQREEHAEFSVDGTESREMLSDMAVQNVGDLSNDFANTFMLDEEIELEQKTIKNNDLSSARSQSSHCRTVLHDTSCCLYETWLNHGGICIVCPWFFPMMRFFLRCSWVHGVWNLALLCLMWSVWQERNRRIFEDLEKSLNHLKEQFSGLLYDCSRTWGFTEASSLPDFIASLNTV</sequence>
<dbReference type="SUPFAM" id="SSF46785">
    <property type="entry name" value="Winged helix' DNA-binding domain"/>
    <property type="match status" value="1"/>
</dbReference>
<keyword evidence="4" id="KW-0472">Membrane</keyword>
<dbReference type="CDD" id="cd07323">
    <property type="entry name" value="LAM"/>
    <property type="match status" value="1"/>
</dbReference>
<accession>A0A2N9GQG7</accession>
<feature type="domain" description="HTH La-type RNA-binding" evidence="5">
    <location>
        <begin position="198"/>
        <end position="287"/>
    </location>
</feature>
<dbReference type="PANTHER" id="PTHR22792">
    <property type="entry name" value="LUPUS LA PROTEIN-RELATED"/>
    <property type="match status" value="1"/>
</dbReference>
<keyword evidence="1 2" id="KW-0694">RNA-binding</keyword>
<organism evidence="6">
    <name type="scientific">Fagus sylvatica</name>
    <name type="common">Beechnut</name>
    <dbReference type="NCBI Taxonomy" id="28930"/>
    <lineage>
        <taxon>Eukaryota</taxon>
        <taxon>Viridiplantae</taxon>
        <taxon>Streptophyta</taxon>
        <taxon>Embryophyta</taxon>
        <taxon>Tracheophyta</taxon>
        <taxon>Spermatophyta</taxon>
        <taxon>Magnoliopsida</taxon>
        <taxon>eudicotyledons</taxon>
        <taxon>Gunneridae</taxon>
        <taxon>Pentapetalae</taxon>
        <taxon>rosids</taxon>
        <taxon>fabids</taxon>
        <taxon>Fagales</taxon>
        <taxon>Fagaceae</taxon>
        <taxon>Fagus</taxon>
    </lineage>
</organism>
<dbReference type="FunFam" id="1.10.10.10:FF:000131">
    <property type="entry name" value="la-related protein 1B isoform X2"/>
    <property type="match status" value="1"/>
</dbReference>
<reference evidence="6" key="1">
    <citation type="submission" date="2018-02" db="EMBL/GenBank/DDBJ databases">
        <authorList>
            <person name="Cohen D.B."/>
            <person name="Kent A.D."/>
        </authorList>
    </citation>
    <scope>NUCLEOTIDE SEQUENCE</scope>
</reference>
<dbReference type="GO" id="GO:0003723">
    <property type="term" value="F:RNA binding"/>
    <property type="evidence" value="ECO:0007669"/>
    <property type="project" value="UniProtKB-UniRule"/>
</dbReference>
<name>A0A2N9GQG7_FAGSY</name>
<dbReference type="EMBL" id="OIVN01002558">
    <property type="protein sequence ID" value="SPD04696.1"/>
    <property type="molecule type" value="Genomic_DNA"/>
</dbReference>
<evidence type="ECO:0000313" key="6">
    <source>
        <dbReference type="EMBL" id="SPD04696.1"/>
    </source>
</evidence>
<feature type="region of interest" description="Disordered" evidence="3">
    <location>
        <begin position="1"/>
        <end position="22"/>
    </location>
</feature>
<gene>
    <name evidence="6" type="ORF">FSB_LOCUS32578</name>
</gene>
<dbReference type="InterPro" id="IPR036390">
    <property type="entry name" value="WH_DNA-bd_sf"/>
</dbReference>
<evidence type="ECO:0000256" key="1">
    <source>
        <dbReference type="ARBA" id="ARBA00022884"/>
    </source>
</evidence>
<evidence type="ECO:0000256" key="4">
    <source>
        <dbReference type="SAM" id="Phobius"/>
    </source>
</evidence>